<accession>A0A068QTL0</accession>
<dbReference type="EMBL" id="FO704550">
    <property type="protein sequence ID" value="CDG17991.1"/>
    <property type="molecule type" value="Genomic_DNA"/>
</dbReference>
<reference evidence="2 4" key="2">
    <citation type="submission" date="2019-07" db="EMBL/GenBank/DDBJ databases">
        <title>Genomic Encyclopedia of Type Strains, Phase I: the one thousand microbial genomes (KMG-I) project.</title>
        <authorList>
            <person name="Kyrpides N."/>
        </authorList>
    </citation>
    <scope>NUCLEOTIDE SEQUENCE [LARGE SCALE GENOMIC DNA]</scope>
    <source>
        <strain evidence="2 4">DSM 17909</strain>
    </source>
</reference>
<reference evidence="1 3" key="1">
    <citation type="submission" date="2013-07" db="EMBL/GenBank/DDBJ databases">
        <authorList>
            <person name="Genoscope - CEA"/>
        </authorList>
    </citation>
    <scope>NUCLEOTIDE SEQUENCE [LARGE SCALE GENOMIC DNA]</scope>
    <source>
        <strain evidence="1">FRM16</strain>
        <strain evidence="3">FRM16 / DSM 17909</strain>
    </source>
</reference>
<evidence type="ECO:0000313" key="3">
    <source>
        <dbReference type="Proteomes" id="UP000032721"/>
    </source>
</evidence>
<gene>
    <name evidence="2" type="ORF">LY16_00440</name>
    <name evidence="1" type="ORF">XDD1_2292</name>
</gene>
<dbReference type="OrthoDB" id="6442235at2"/>
<sequence>MIYRTKSFSINNHNDFLSKSLRQTKSTLDMRLIDAELRDLRDLRRFIHIKKGNAQEASYAVGAILRRMDEEQLAYDFFKDNWENEKKKRNTGEASGFGKPNLSNILKSHGLMSEQRKNVLTEIEMETKEEIKRNFCRYQNSKTIFKFIKQSINYFDDKDKFFIAYYFTHPIGILHFSTKKDIPTVVNFAMHYLIRNCGYLLMEFAVNESVDLGKEGRLQLEALSGAETAYFDMGFLKTNNDLMILEPAMNDKWCKINGHYKLQCINNKGK</sequence>
<dbReference type="RefSeq" id="WP_045971007.1">
    <property type="nucleotide sequence ID" value="NZ_CAWMED010000001.1"/>
</dbReference>
<evidence type="ECO:0000313" key="4">
    <source>
        <dbReference type="Proteomes" id="UP000324170"/>
    </source>
</evidence>
<protein>
    <submittedName>
        <fullName evidence="1">Uncharacterized protein</fullName>
    </submittedName>
</protein>
<dbReference type="AlphaFoldDB" id="A0A068QTL0"/>
<proteinExistence type="predicted"/>
<organism evidence="1 3">
    <name type="scientific">Xenorhabdus doucetiae</name>
    <dbReference type="NCBI Taxonomy" id="351671"/>
    <lineage>
        <taxon>Bacteria</taxon>
        <taxon>Pseudomonadati</taxon>
        <taxon>Pseudomonadota</taxon>
        <taxon>Gammaproteobacteria</taxon>
        <taxon>Enterobacterales</taxon>
        <taxon>Morganellaceae</taxon>
        <taxon>Xenorhabdus</taxon>
    </lineage>
</organism>
<evidence type="ECO:0000313" key="2">
    <source>
        <dbReference type="EMBL" id="TYP15973.1"/>
    </source>
</evidence>
<name>A0A068QTL0_9GAMM</name>
<dbReference type="HOGENOM" id="CLU_1030364_0_0_6"/>
<dbReference type="KEGG" id="xdo:XDD1_2292"/>
<keyword evidence="4" id="KW-1185">Reference proteome</keyword>
<dbReference type="Proteomes" id="UP000324170">
    <property type="component" value="Unassembled WGS sequence"/>
</dbReference>
<dbReference type="EMBL" id="VNHN01000004">
    <property type="protein sequence ID" value="TYP15973.1"/>
    <property type="molecule type" value="Genomic_DNA"/>
</dbReference>
<dbReference type="Proteomes" id="UP000032721">
    <property type="component" value="Chromosome"/>
</dbReference>
<evidence type="ECO:0000313" key="1">
    <source>
        <dbReference type="EMBL" id="CDG17991.1"/>
    </source>
</evidence>